<dbReference type="InterPro" id="IPR001314">
    <property type="entry name" value="Peptidase_S1A"/>
</dbReference>
<evidence type="ECO:0000256" key="1">
    <source>
        <dbReference type="ARBA" id="ARBA00007664"/>
    </source>
</evidence>
<feature type="chain" id="PRO_5040897890" description="Peptidase S1 domain-containing protein" evidence="3">
    <location>
        <begin position="17"/>
        <end position="302"/>
    </location>
</feature>
<reference evidence="5" key="1">
    <citation type="submission" date="2022-07" db="EMBL/GenBank/DDBJ databases">
        <title>Phylogenomic reconstructions and comparative analyses of Kickxellomycotina fungi.</title>
        <authorList>
            <person name="Reynolds N.K."/>
            <person name="Stajich J.E."/>
            <person name="Barry K."/>
            <person name="Grigoriev I.V."/>
            <person name="Crous P."/>
            <person name="Smith M.E."/>
        </authorList>
    </citation>
    <scope>NUCLEOTIDE SEQUENCE</scope>
    <source>
        <strain evidence="5">NBRC 105413</strain>
    </source>
</reference>
<dbReference type="CDD" id="cd00190">
    <property type="entry name" value="Tryp_SPc"/>
    <property type="match status" value="1"/>
</dbReference>
<protein>
    <recommendedName>
        <fullName evidence="4">Peptidase S1 domain-containing protein</fullName>
    </recommendedName>
</protein>
<evidence type="ECO:0000313" key="6">
    <source>
        <dbReference type="Proteomes" id="UP001145021"/>
    </source>
</evidence>
<sequence>MKHFLILSSLIISVTCLVLPYDASNWNTIVEDPNQGFEVLDYHKRIIGGSETADNGAPYIVALSSQGIQGTYYCGGTLISPSVVITAAHCVFNLGGEPFPAQNITVGYGSSNRKELQTVKAISATAHPKFIMPNDIMDKVSYDIAVIRIPKLKMDEKTSYISVYNHDIKTGDKPVAFGWGATNADHDPKSIPEGLKSVEVTVGDVETCRKDDLSYDSPNGDQICVLNKYDPGNSSCAGDSGTGLVMRYGDCYYLAGVTSEGDSPDGPACGIKSGYVMYTNVRSHLGFIEQATGIDSELLLGP</sequence>
<keyword evidence="2" id="KW-1015">Disulfide bond</keyword>
<dbReference type="SUPFAM" id="SSF50494">
    <property type="entry name" value="Trypsin-like serine proteases"/>
    <property type="match status" value="1"/>
</dbReference>
<dbReference type="InterPro" id="IPR009003">
    <property type="entry name" value="Peptidase_S1_PA"/>
</dbReference>
<dbReference type="InterPro" id="IPR001254">
    <property type="entry name" value="Trypsin_dom"/>
</dbReference>
<comment type="similarity">
    <text evidence="1">Belongs to the peptidase S1 family.</text>
</comment>
<dbReference type="InterPro" id="IPR043504">
    <property type="entry name" value="Peptidase_S1_PA_chymotrypsin"/>
</dbReference>
<dbReference type="EMBL" id="JANBOH010000122">
    <property type="protein sequence ID" value="KAJ1645141.1"/>
    <property type="molecule type" value="Genomic_DNA"/>
</dbReference>
<dbReference type="Gene3D" id="2.40.10.10">
    <property type="entry name" value="Trypsin-like serine proteases"/>
    <property type="match status" value="1"/>
</dbReference>
<organism evidence="5 6">
    <name type="scientific">Coemansia asiatica</name>
    <dbReference type="NCBI Taxonomy" id="1052880"/>
    <lineage>
        <taxon>Eukaryota</taxon>
        <taxon>Fungi</taxon>
        <taxon>Fungi incertae sedis</taxon>
        <taxon>Zoopagomycota</taxon>
        <taxon>Kickxellomycotina</taxon>
        <taxon>Kickxellomycetes</taxon>
        <taxon>Kickxellales</taxon>
        <taxon>Kickxellaceae</taxon>
        <taxon>Coemansia</taxon>
    </lineage>
</organism>
<dbReference type="InterPro" id="IPR050430">
    <property type="entry name" value="Peptidase_S1"/>
</dbReference>
<dbReference type="PROSITE" id="PS00134">
    <property type="entry name" value="TRYPSIN_HIS"/>
    <property type="match status" value="1"/>
</dbReference>
<dbReference type="PROSITE" id="PS50240">
    <property type="entry name" value="TRYPSIN_DOM"/>
    <property type="match status" value="1"/>
</dbReference>
<dbReference type="Pfam" id="PF00089">
    <property type="entry name" value="Trypsin"/>
    <property type="match status" value="1"/>
</dbReference>
<feature type="domain" description="Peptidase S1" evidence="4">
    <location>
        <begin position="46"/>
        <end position="293"/>
    </location>
</feature>
<dbReference type="AlphaFoldDB" id="A0A9W8CJR3"/>
<dbReference type="PRINTS" id="PR00722">
    <property type="entry name" value="CHYMOTRYPSIN"/>
</dbReference>
<dbReference type="PANTHER" id="PTHR24276">
    <property type="entry name" value="POLYSERASE-RELATED"/>
    <property type="match status" value="1"/>
</dbReference>
<proteinExistence type="inferred from homology"/>
<keyword evidence="6" id="KW-1185">Reference proteome</keyword>
<evidence type="ECO:0000313" key="5">
    <source>
        <dbReference type="EMBL" id="KAJ1645141.1"/>
    </source>
</evidence>
<dbReference type="Proteomes" id="UP001145021">
    <property type="component" value="Unassembled WGS sequence"/>
</dbReference>
<evidence type="ECO:0000256" key="2">
    <source>
        <dbReference type="ARBA" id="ARBA00023157"/>
    </source>
</evidence>
<evidence type="ECO:0000259" key="4">
    <source>
        <dbReference type="PROSITE" id="PS50240"/>
    </source>
</evidence>
<dbReference type="GO" id="GO:0006508">
    <property type="term" value="P:proteolysis"/>
    <property type="evidence" value="ECO:0007669"/>
    <property type="project" value="InterPro"/>
</dbReference>
<dbReference type="InterPro" id="IPR018114">
    <property type="entry name" value="TRYPSIN_HIS"/>
</dbReference>
<feature type="signal peptide" evidence="3">
    <location>
        <begin position="1"/>
        <end position="16"/>
    </location>
</feature>
<comment type="caution">
    <text evidence="5">The sequence shown here is derived from an EMBL/GenBank/DDBJ whole genome shotgun (WGS) entry which is preliminary data.</text>
</comment>
<dbReference type="PANTHER" id="PTHR24276:SF98">
    <property type="entry name" value="FI18310P1-RELATED"/>
    <property type="match status" value="1"/>
</dbReference>
<evidence type="ECO:0000256" key="3">
    <source>
        <dbReference type="SAM" id="SignalP"/>
    </source>
</evidence>
<dbReference type="GO" id="GO:0004252">
    <property type="term" value="F:serine-type endopeptidase activity"/>
    <property type="evidence" value="ECO:0007669"/>
    <property type="project" value="InterPro"/>
</dbReference>
<dbReference type="SMART" id="SM00020">
    <property type="entry name" value="Tryp_SPc"/>
    <property type="match status" value="1"/>
</dbReference>
<name>A0A9W8CJR3_9FUNG</name>
<accession>A0A9W8CJR3</accession>
<gene>
    <name evidence="5" type="ORF">LPJ64_003248</name>
</gene>
<keyword evidence="3" id="KW-0732">Signal</keyword>